<dbReference type="RefSeq" id="WP_189632608.1">
    <property type="nucleotide sequence ID" value="NZ_BMYQ01000001.1"/>
</dbReference>
<name>A0A918IQD7_9RHOB</name>
<protein>
    <recommendedName>
        <fullName evidence="3">Phage tail protein</fullName>
    </recommendedName>
</protein>
<reference evidence="1" key="1">
    <citation type="journal article" date="2014" name="Int. J. Syst. Evol. Microbiol.">
        <title>Complete genome sequence of Corynebacterium casei LMG S-19264T (=DSM 44701T), isolated from a smear-ripened cheese.</title>
        <authorList>
            <consortium name="US DOE Joint Genome Institute (JGI-PGF)"/>
            <person name="Walter F."/>
            <person name="Albersmeier A."/>
            <person name="Kalinowski J."/>
            <person name="Ruckert C."/>
        </authorList>
    </citation>
    <scope>NUCLEOTIDE SEQUENCE</scope>
    <source>
        <strain evidence="1">KCTC 23714</strain>
    </source>
</reference>
<dbReference type="InterPro" id="IPR011855">
    <property type="entry name" value="Phgtail_TP901_1"/>
</dbReference>
<keyword evidence="2" id="KW-1185">Reference proteome</keyword>
<gene>
    <name evidence="1" type="ORF">GCM10011452_09190</name>
</gene>
<evidence type="ECO:0008006" key="3">
    <source>
        <dbReference type="Google" id="ProtNLM"/>
    </source>
</evidence>
<organism evidence="1 2">
    <name type="scientific">Gemmobacter lanyuensis</name>
    <dbReference type="NCBI Taxonomy" id="1054497"/>
    <lineage>
        <taxon>Bacteria</taxon>
        <taxon>Pseudomonadati</taxon>
        <taxon>Pseudomonadota</taxon>
        <taxon>Alphaproteobacteria</taxon>
        <taxon>Rhodobacterales</taxon>
        <taxon>Paracoccaceae</taxon>
        <taxon>Gemmobacter</taxon>
    </lineage>
</organism>
<proteinExistence type="predicted"/>
<accession>A0A918IQD7</accession>
<sequence>MAKSKRLVVQVGNGASPTEVFAFTCGANQWSVQLENTTGEAMTFDCTDPLDNEVFWERWTEAQNTTVTMSGTVTQEAWQTWRSWSDSGAAKNTRIIFDESSVNHGGHWTVPTILTSLELTKEGGGVVNFSATLTAAGRRVWTAAT</sequence>
<dbReference type="EMBL" id="BMYQ01000001">
    <property type="protein sequence ID" value="GGW23978.1"/>
    <property type="molecule type" value="Genomic_DNA"/>
</dbReference>
<comment type="caution">
    <text evidence="1">The sequence shown here is derived from an EMBL/GenBank/DDBJ whole genome shotgun (WGS) entry which is preliminary data.</text>
</comment>
<reference evidence="1" key="2">
    <citation type="submission" date="2020-09" db="EMBL/GenBank/DDBJ databases">
        <authorList>
            <person name="Sun Q."/>
            <person name="Kim S."/>
        </authorList>
    </citation>
    <scope>NUCLEOTIDE SEQUENCE</scope>
    <source>
        <strain evidence="1">KCTC 23714</strain>
    </source>
</reference>
<evidence type="ECO:0000313" key="2">
    <source>
        <dbReference type="Proteomes" id="UP000628984"/>
    </source>
</evidence>
<evidence type="ECO:0000313" key="1">
    <source>
        <dbReference type="EMBL" id="GGW23978.1"/>
    </source>
</evidence>
<dbReference type="AlphaFoldDB" id="A0A918IQD7"/>
<dbReference type="Proteomes" id="UP000628984">
    <property type="component" value="Unassembled WGS sequence"/>
</dbReference>
<dbReference type="Pfam" id="PF06199">
    <property type="entry name" value="Phage_tail_2"/>
    <property type="match status" value="1"/>
</dbReference>